<dbReference type="InterPro" id="IPR011527">
    <property type="entry name" value="ABC1_TM_dom"/>
</dbReference>
<dbReference type="SMART" id="SM00382">
    <property type="entry name" value="AAA"/>
    <property type="match status" value="1"/>
</dbReference>
<organism evidence="10 11">
    <name type="scientific">Actinomadura vinacea</name>
    <dbReference type="NCBI Taxonomy" id="115336"/>
    <lineage>
        <taxon>Bacteria</taxon>
        <taxon>Bacillati</taxon>
        <taxon>Actinomycetota</taxon>
        <taxon>Actinomycetes</taxon>
        <taxon>Streptosporangiales</taxon>
        <taxon>Thermomonosporaceae</taxon>
        <taxon>Actinomadura</taxon>
    </lineage>
</organism>
<feature type="transmembrane region" description="Helical" evidence="7">
    <location>
        <begin position="279"/>
        <end position="301"/>
    </location>
</feature>
<evidence type="ECO:0000259" key="8">
    <source>
        <dbReference type="PROSITE" id="PS50893"/>
    </source>
</evidence>
<feature type="transmembrane region" description="Helical" evidence="7">
    <location>
        <begin position="88"/>
        <end position="111"/>
    </location>
</feature>
<protein>
    <submittedName>
        <fullName evidence="10">ABC transporter ATP-binding protein</fullName>
    </submittedName>
</protein>
<dbReference type="Pfam" id="PF00005">
    <property type="entry name" value="ABC_tran"/>
    <property type="match status" value="1"/>
</dbReference>
<dbReference type="PROSITE" id="PS00211">
    <property type="entry name" value="ABC_TRANSPORTER_1"/>
    <property type="match status" value="1"/>
</dbReference>
<name>A0ABN3JLF8_9ACTN</name>
<gene>
    <name evidence="10" type="ORF">GCM10010191_51250</name>
</gene>
<feature type="domain" description="ABC transporter" evidence="8">
    <location>
        <begin position="368"/>
        <end position="608"/>
    </location>
</feature>
<evidence type="ECO:0000256" key="7">
    <source>
        <dbReference type="SAM" id="Phobius"/>
    </source>
</evidence>
<dbReference type="Gene3D" id="1.20.1560.10">
    <property type="entry name" value="ABC transporter type 1, transmembrane domain"/>
    <property type="match status" value="1"/>
</dbReference>
<dbReference type="InterPro" id="IPR036640">
    <property type="entry name" value="ABC1_TM_sf"/>
</dbReference>
<dbReference type="InterPro" id="IPR003439">
    <property type="entry name" value="ABC_transporter-like_ATP-bd"/>
</dbReference>
<evidence type="ECO:0000256" key="2">
    <source>
        <dbReference type="ARBA" id="ARBA00022692"/>
    </source>
</evidence>
<keyword evidence="11" id="KW-1185">Reference proteome</keyword>
<evidence type="ECO:0000259" key="9">
    <source>
        <dbReference type="PROSITE" id="PS50929"/>
    </source>
</evidence>
<dbReference type="RefSeq" id="WP_344592211.1">
    <property type="nucleotide sequence ID" value="NZ_BAAARW010000020.1"/>
</dbReference>
<keyword evidence="3" id="KW-0547">Nucleotide-binding</keyword>
<dbReference type="InterPro" id="IPR017871">
    <property type="entry name" value="ABC_transporter-like_CS"/>
</dbReference>
<dbReference type="Gene3D" id="3.40.50.300">
    <property type="entry name" value="P-loop containing nucleotide triphosphate hydrolases"/>
    <property type="match status" value="1"/>
</dbReference>
<dbReference type="PROSITE" id="PS50929">
    <property type="entry name" value="ABC_TM1F"/>
    <property type="match status" value="1"/>
</dbReference>
<dbReference type="SUPFAM" id="SSF90123">
    <property type="entry name" value="ABC transporter transmembrane region"/>
    <property type="match status" value="1"/>
</dbReference>
<keyword evidence="6 7" id="KW-0472">Membrane</keyword>
<feature type="transmembrane region" description="Helical" evidence="7">
    <location>
        <begin position="193"/>
        <end position="218"/>
    </location>
</feature>
<evidence type="ECO:0000256" key="6">
    <source>
        <dbReference type="ARBA" id="ARBA00023136"/>
    </source>
</evidence>
<proteinExistence type="predicted"/>
<comment type="caution">
    <text evidence="10">The sequence shown here is derived from an EMBL/GenBank/DDBJ whole genome shotgun (WGS) entry which is preliminary data.</text>
</comment>
<dbReference type="EMBL" id="BAAARW010000020">
    <property type="protein sequence ID" value="GAA2431268.1"/>
    <property type="molecule type" value="Genomic_DNA"/>
</dbReference>
<sequence>MDDPEAGTASSPVTAAELTEPPRIELRRLPALAAGAVRLARTAAPREFLLVAVLQALGGLGLVLPILGGRELLSRMLDTGSGTGQADVLWQAAVVLGLLGLIGLATAVAAARDDVLSELINRYAMGRILDVACTVDLEEFERPEFHNRLERASMSARIRPHQLTQGLGALSGALMGTAGVALALAAIEPLLVPATLLAGVPLWLAGLRSGQVLFDALFRLTPAERERSYLLELLTDRRSAKEVRAFGLGGYLRGRWERRTDERLAEIRRTARRRLRITLVARFVSGIALAAVLVPLVAYAARGGMPLADAGAAATAVLLLASRLRTAAAGTDQLFEAAPFVQDLREFLKERERPPALAAPAPAGFRRLTVEGLTFTYPSADRPALRGVDLEIGTGQVIALVGENGSGKTTLAKLLSHLYRPQGGRISYDGVDVAGADPDELRGSIAVLFQDFQRYLLPAADNVAMGRWERIDDQGAIEEAAAAAGADGFLDALPRGYRTLLGPEFAGGVDLSGGQWQRIALARAFFRDAPFVILDEPTATLDARAEYELFERLRTLLAGRTVLLISHRFSTVRTADHIYVLDGGRVAEHGTHDDLMAAGGRYAELFALQAAGYLDTV</sequence>
<keyword evidence="4 10" id="KW-0067">ATP-binding</keyword>
<dbReference type="SUPFAM" id="SSF52540">
    <property type="entry name" value="P-loop containing nucleoside triphosphate hydrolases"/>
    <property type="match status" value="1"/>
</dbReference>
<evidence type="ECO:0000256" key="5">
    <source>
        <dbReference type="ARBA" id="ARBA00022989"/>
    </source>
</evidence>
<accession>A0ABN3JLF8</accession>
<evidence type="ECO:0000256" key="4">
    <source>
        <dbReference type="ARBA" id="ARBA00022840"/>
    </source>
</evidence>
<feature type="transmembrane region" description="Helical" evidence="7">
    <location>
        <begin position="48"/>
        <end position="68"/>
    </location>
</feature>
<dbReference type="InterPro" id="IPR027417">
    <property type="entry name" value="P-loop_NTPase"/>
</dbReference>
<dbReference type="PROSITE" id="PS50893">
    <property type="entry name" value="ABC_TRANSPORTER_2"/>
    <property type="match status" value="1"/>
</dbReference>
<comment type="subcellular location">
    <subcellularLocation>
        <location evidence="1">Cell membrane</location>
        <topology evidence="1">Multi-pass membrane protein</topology>
    </subcellularLocation>
</comment>
<dbReference type="InterPro" id="IPR039421">
    <property type="entry name" value="Type_1_exporter"/>
</dbReference>
<feature type="transmembrane region" description="Helical" evidence="7">
    <location>
        <begin position="167"/>
        <end position="187"/>
    </location>
</feature>
<evidence type="ECO:0000256" key="3">
    <source>
        <dbReference type="ARBA" id="ARBA00022741"/>
    </source>
</evidence>
<evidence type="ECO:0000313" key="11">
    <source>
        <dbReference type="Proteomes" id="UP001501231"/>
    </source>
</evidence>
<keyword evidence="5 7" id="KW-1133">Transmembrane helix</keyword>
<dbReference type="InterPro" id="IPR003593">
    <property type="entry name" value="AAA+_ATPase"/>
</dbReference>
<dbReference type="Proteomes" id="UP001501231">
    <property type="component" value="Unassembled WGS sequence"/>
</dbReference>
<reference evidence="10 11" key="1">
    <citation type="journal article" date="2019" name="Int. J. Syst. Evol. Microbiol.">
        <title>The Global Catalogue of Microorganisms (GCM) 10K type strain sequencing project: providing services to taxonomists for standard genome sequencing and annotation.</title>
        <authorList>
            <consortium name="The Broad Institute Genomics Platform"/>
            <consortium name="The Broad Institute Genome Sequencing Center for Infectious Disease"/>
            <person name="Wu L."/>
            <person name="Ma J."/>
        </authorList>
    </citation>
    <scope>NUCLEOTIDE SEQUENCE [LARGE SCALE GENOMIC DNA]</scope>
    <source>
        <strain evidence="10 11">JCM 3325</strain>
    </source>
</reference>
<evidence type="ECO:0000256" key="1">
    <source>
        <dbReference type="ARBA" id="ARBA00004651"/>
    </source>
</evidence>
<keyword evidence="2 7" id="KW-0812">Transmembrane</keyword>
<feature type="domain" description="ABC transmembrane type-1" evidence="9">
    <location>
        <begin position="72"/>
        <end position="328"/>
    </location>
</feature>
<dbReference type="GO" id="GO:0005524">
    <property type="term" value="F:ATP binding"/>
    <property type="evidence" value="ECO:0007669"/>
    <property type="project" value="UniProtKB-KW"/>
</dbReference>
<dbReference type="PANTHER" id="PTHR24221:SF646">
    <property type="entry name" value="HAEMOLYSIN SECRETION ATP-BINDING PROTEIN"/>
    <property type="match status" value="1"/>
</dbReference>
<evidence type="ECO:0000313" key="10">
    <source>
        <dbReference type="EMBL" id="GAA2431268.1"/>
    </source>
</evidence>
<dbReference type="PANTHER" id="PTHR24221">
    <property type="entry name" value="ATP-BINDING CASSETTE SUB-FAMILY B"/>
    <property type="match status" value="1"/>
</dbReference>